<comment type="function">
    <text evidence="7">Specifically dimethylates two adjacent adenosines (A1518 and A1519) in the loop of a conserved hairpin near the 3'-end of 16S rRNA in the 30S particle. May play a critical role in biogenesis of 30S subunits.</text>
</comment>
<proteinExistence type="inferred from homology"/>
<dbReference type="HAMAP" id="MF_00607">
    <property type="entry name" value="16SrRNA_methyltr_A"/>
    <property type="match status" value="1"/>
</dbReference>
<keyword evidence="1 7" id="KW-0963">Cytoplasm</keyword>
<dbReference type="Pfam" id="PF00398">
    <property type="entry name" value="RrnaAD"/>
    <property type="match status" value="1"/>
</dbReference>
<feature type="binding site" evidence="7 8">
    <location>
        <position position="86"/>
    </location>
    <ligand>
        <name>S-adenosyl-L-methionine</name>
        <dbReference type="ChEBI" id="CHEBI:59789"/>
    </ligand>
</feature>
<dbReference type="OrthoDB" id="9814755at2"/>
<evidence type="ECO:0000256" key="3">
    <source>
        <dbReference type="ARBA" id="ARBA00022603"/>
    </source>
</evidence>
<evidence type="ECO:0000313" key="10">
    <source>
        <dbReference type="EMBL" id="ATL47089.1"/>
    </source>
</evidence>
<dbReference type="AlphaFoldDB" id="A0A291QST4"/>
<dbReference type="FunFam" id="1.10.8.100:FF:000001">
    <property type="entry name" value="Ribosomal RNA small subunit methyltransferase A"/>
    <property type="match status" value="1"/>
</dbReference>
<evidence type="ECO:0000256" key="5">
    <source>
        <dbReference type="ARBA" id="ARBA00022691"/>
    </source>
</evidence>
<dbReference type="PROSITE" id="PS51689">
    <property type="entry name" value="SAM_RNA_A_N6_MT"/>
    <property type="match status" value="1"/>
</dbReference>
<dbReference type="InterPro" id="IPR023165">
    <property type="entry name" value="rRNA_Ade_diMease-like_C"/>
</dbReference>
<dbReference type="KEGG" id="cbae:COR50_07755"/>
<evidence type="ECO:0000256" key="2">
    <source>
        <dbReference type="ARBA" id="ARBA00022552"/>
    </source>
</evidence>
<dbReference type="Gene3D" id="1.10.8.100">
    <property type="entry name" value="Ribosomal RNA adenine dimethylase-like, domain 2"/>
    <property type="match status" value="1"/>
</dbReference>
<feature type="binding site" evidence="7 8">
    <location>
        <position position="15"/>
    </location>
    <ligand>
        <name>S-adenosyl-L-methionine</name>
        <dbReference type="ChEBI" id="CHEBI:59789"/>
    </ligand>
</feature>
<dbReference type="Gene3D" id="3.40.50.150">
    <property type="entry name" value="Vaccinia Virus protein VP39"/>
    <property type="match status" value="1"/>
</dbReference>
<evidence type="ECO:0000256" key="7">
    <source>
        <dbReference type="HAMAP-Rule" id="MF_00607"/>
    </source>
</evidence>
<dbReference type="InterPro" id="IPR011530">
    <property type="entry name" value="rRNA_adenine_dimethylase"/>
</dbReference>
<dbReference type="SMART" id="SM00650">
    <property type="entry name" value="rADc"/>
    <property type="match status" value="1"/>
</dbReference>
<keyword evidence="3 7" id="KW-0489">Methyltransferase</keyword>
<feature type="domain" description="Ribosomal RNA adenine methylase transferase N-terminal" evidence="9">
    <location>
        <begin position="20"/>
        <end position="188"/>
    </location>
</feature>
<gene>
    <name evidence="7 10" type="primary">rsmA</name>
    <name evidence="7" type="synonym">ksgA</name>
    <name evidence="10" type="ORF">COR50_07755</name>
</gene>
<dbReference type="InterPro" id="IPR020598">
    <property type="entry name" value="rRNA_Ade_methylase_Trfase_N"/>
</dbReference>
<keyword evidence="2 7" id="KW-0698">rRNA processing</keyword>
<dbReference type="CDD" id="cd02440">
    <property type="entry name" value="AdoMet_MTases"/>
    <property type="match status" value="1"/>
</dbReference>
<evidence type="ECO:0000256" key="4">
    <source>
        <dbReference type="ARBA" id="ARBA00022679"/>
    </source>
</evidence>
<dbReference type="InterPro" id="IPR020596">
    <property type="entry name" value="rRNA_Ade_Mease_Trfase_CS"/>
</dbReference>
<keyword evidence="6 7" id="KW-0694">RNA-binding</keyword>
<organism evidence="10 11">
    <name type="scientific">Chitinophaga caeni</name>
    <dbReference type="NCBI Taxonomy" id="2029983"/>
    <lineage>
        <taxon>Bacteria</taxon>
        <taxon>Pseudomonadati</taxon>
        <taxon>Bacteroidota</taxon>
        <taxon>Chitinophagia</taxon>
        <taxon>Chitinophagales</taxon>
        <taxon>Chitinophagaceae</taxon>
        <taxon>Chitinophaga</taxon>
    </lineage>
</organism>
<comment type="subcellular location">
    <subcellularLocation>
        <location evidence="7">Cytoplasm</location>
    </subcellularLocation>
</comment>
<reference evidence="10 11" key="1">
    <citation type="submission" date="2017-10" db="EMBL/GenBank/DDBJ databases">
        <title>Paenichitinophaga pekingensis gen. nov., sp. nov., isolated from activated sludge.</title>
        <authorList>
            <person name="Jin D."/>
            <person name="Kong X."/>
            <person name="Deng Y."/>
            <person name="Bai Z."/>
        </authorList>
    </citation>
    <scope>NUCLEOTIDE SEQUENCE [LARGE SCALE GENOMIC DNA]</scope>
    <source>
        <strain evidence="10 11">13</strain>
    </source>
</reference>
<evidence type="ECO:0000259" key="9">
    <source>
        <dbReference type="SMART" id="SM00650"/>
    </source>
</evidence>
<dbReference type="EC" id="2.1.1.182" evidence="7"/>
<comment type="similarity">
    <text evidence="7">Belongs to the class I-like SAM-binding methyltransferase superfamily. rRNA adenine N(6)-methyltransferase family. RsmA subfamily.</text>
</comment>
<accession>A0A291QST4</accession>
<dbReference type="PROSITE" id="PS01131">
    <property type="entry name" value="RRNA_A_DIMETH"/>
    <property type="match status" value="1"/>
</dbReference>
<sequence>MDKYTLKKSLGQHFLKDERICQDIVAAMPVLDGMQLLEVGPGGGAITKYLLEIPNISFKAIELDREKVAYLEQTYPAIRGKILNVDFLLAPAPFDGIFHVIGNFPYNISTQIMFRILEWKDKVPVVVGMFQKEVARRIAADHGNKEYGILSVLFQAYYDVEYLFDVDEHAFNPPPKVKSGVIRCTKLRVPYDIANEKKLFTLVKTAFNQRRKQLRNPLKALFDKETLQDEIFSKRAEQLSVADFVALSHKML</sequence>
<comment type="catalytic activity">
    <reaction evidence="7">
        <text>adenosine(1518)/adenosine(1519) in 16S rRNA + 4 S-adenosyl-L-methionine = N(6)-dimethyladenosine(1518)/N(6)-dimethyladenosine(1519) in 16S rRNA + 4 S-adenosyl-L-homocysteine + 4 H(+)</text>
        <dbReference type="Rhea" id="RHEA:19609"/>
        <dbReference type="Rhea" id="RHEA-COMP:10232"/>
        <dbReference type="Rhea" id="RHEA-COMP:10233"/>
        <dbReference type="ChEBI" id="CHEBI:15378"/>
        <dbReference type="ChEBI" id="CHEBI:57856"/>
        <dbReference type="ChEBI" id="CHEBI:59789"/>
        <dbReference type="ChEBI" id="CHEBI:74411"/>
        <dbReference type="ChEBI" id="CHEBI:74493"/>
        <dbReference type="EC" id="2.1.1.182"/>
    </reaction>
</comment>
<dbReference type="GO" id="GO:0003723">
    <property type="term" value="F:RNA binding"/>
    <property type="evidence" value="ECO:0007669"/>
    <property type="project" value="UniProtKB-UniRule"/>
</dbReference>
<evidence type="ECO:0000256" key="6">
    <source>
        <dbReference type="ARBA" id="ARBA00022884"/>
    </source>
</evidence>
<dbReference type="RefSeq" id="WP_098193473.1">
    <property type="nucleotide sequence ID" value="NZ_CP023777.1"/>
</dbReference>
<dbReference type="EMBL" id="CP023777">
    <property type="protein sequence ID" value="ATL47089.1"/>
    <property type="molecule type" value="Genomic_DNA"/>
</dbReference>
<dbReference type="InterPro" id="IPR001737">
    <property type="entry name" value="KsgA/Erm"/>
</dbReference>
<evidence type="ECO:0000256" key="8">
    <source>
        <dbReference type="PROSITE-ProRule" id="PRU01026"/>
    </source>
</evidence>
<dbReference type="InterPro" id="IPR029063">
    <property type="entry name" value="SAM-dependent_MTases_sf"/>
</dbReference>
<name>A0A291QST4_9BACT</name>
<keyword evidence="4 7" id="KW-0808">Transferase</keyword>
<protein>
    <recommendedName>
        <fullName evidence="7">Ribosomal RNA small subunit methyltransferase A</fullName>
        <ecNumber evidence="7">2.1.1.182</ecNumber>
    </recommendedName>
    <alternativeName>
        <fullName evidence="7">16S rRNA (adenine(1518)-N(6)/adenine(1519)-N(6))-dimethyltransferase</fullName>
    </alternativeName>
    <alternativeName>
        <fullName evidence="7">16S rRNA dimethyladenosine transferase</fullName>
    </alternativeName>
    <alternativeName>
        <fullName evidence="7">16S rRNA dimethylase</fullName>
    </alternativeName>
    <alternativeName>
        <fullName evidence="7">S-adenosylmethionine-6-N', N'-adenosyl(rRNA) dimethyltransferase</fullName>
    </alternativeName>
</protein>
<dbReference type="SUPFAM" id="SSF53335">
    <property type="entry name" value="S-adenosyl-L-methionine-dependent methyltransferases"/>
    <property type="match status" value="1"/>
</dbReference>
<dbReference type="GO" id="GO:0005829">
    <property type="term" value="C:cytosol"/>
    <property type="evidence" value="ECO:0007669"/>
    <property type="project" value="TreeGrafter"/>
</dbReference>
<dbReference type="PANTHER" id="PTHR11727">
    <property type="entry name" value="DIMETHYLADENOSINE TRANSFERASE"/>
    <property type="match status" value="1"/>
</dbReference>
<feature type="binding site" evidence="7 8">
    <location>
        <position position="62"/>
    </location>
    <ligand>
        <name>S-adenosyl-L-methionine</name>
        <dbReference type="ChEBI" id="CHEBI:59789"/>
    </ligand>
</feature>
<evidence type="ECO:0000256" key="1">
    <source>
        <dbReference type="ARBA" id="ARBA00022490"/>
    </source>
</evidence>
<feature type="binding site" evidence="7 8">
    <location>
        <position position="40"/>
    </location>
    <ligand>
        <name>S-adenosyl-L-methionine</name>
        <dbReference type="ChEBI" id="CHEBI:59789"/>
    </ligand>
</feature>
<dbReference type="GO" id="GO:0052908">
    <property type="term" value="F:16S rRNA (adenine(1518)-N(6)/adenine(1519)-N(6))-dimethyltransferase activity"/>
    <property type="evidence" value="ECO:0007669"/>
    <property type="project" value="UniProtKB-EC"/>
</dbReference>
<feature type="binding site" evidence="7 8">
    <location>
        <position position="13"/>
    </location>
    <ligand>
        <name>S-adenosyl-L-methionine</name>
        <dbReference type="ChEBI" id="CHEBI:59789"/>
    </ligand>
</feature>
<dbReference type="PANTHER" id="PTHR11727:SF7">
    <property type="entry name" value="DIMETHYLADENOSINE TRANSFERASE-RELATED"/>
    <property type="match status" value="1"/>
</dbReference>
<feature type="binding site" evidence="7 8">
    <location>
        <position position="103"/>
    </location>
    <ligand>
        <name>S-adenosyl-L-methionine</name>
        <dbReference type="ChEBI" id="CHEBI:59789"/>
    </ligand>
</feature>
<keyword evidence="11" id="KW-1185">Reference proteome</keyword>
<keyword evidence="5 7" id="KW-0949">S-adenosyl-L-methionine</keyword>
<evidence type="ECO:0000313" key="11">
    <source>
        <dbReference type="Proteomes" id="UP000220133"/>
    </source>
</evidence>
<dbReference type="Proteomes" id="UP000220133">
    <property type="component" value="Chromosome"/>
</dbReference>
<dbReference type="NCBIfam" id="TIGR00755">
    <property type="entry name" value="ksgA"/>
    <property type="match status" value="1"/>
</dbReference>